<gene>
    <name evidence="1" type="ORF">LY89DRAFT_672642</name>
</gene>
<dbReference type="KEGG" id="psco:LY89DRAFT_672642"/>
<accession>A0A194WZQ6</accession>
<evidence type="ECO:0000313" key="1">
    <source>
        <dbReference type="EMBL" id="KUJ13428.1"/>
    </source>
</evidence>
<protein>
    <submittedName>
        <fullName evidence="1">Uncharacterized protein</fullName>
    </submittedName>
</protein>
<dbReference type="RefSeq" id="XP_018067783.1">
    <property type="nucleotide sequence ID" value="XM_018213292.1"/>
</dbReference>
<dbReference type="EMBL" id="KQ947422">
    <property type="protein sequence ID" value="KUJ13428.1"/>
    <property type="molecule type" value="Genomic_DNA"/>
</dbReference>
<keyword evidence="2" id="KW-1185">Reference proteome</keyword>
<dbReference type="AlphaFoldDB" id="A0A194WZQ6"/>
<dbReference type="InParanoid" id="A0A194WZQ6"/>
<reference evidence="1 2" key="1">
    <citation type="submission" date="2015-10" db="EMBL/GenBank/DDBJ databases">
        <title>Full genome of DAOMC 229536 Phialocephala scopiformis, a fungal endophyte of spruce producing the potent anti-insectan compound rugulosin.</title>
        <authorList>
            <consortium name="DOE Joint Genome Institute"/>
            <person name="Walker A.K."/>
            <person name="Frasz S.L."/>
            <person name="Seifert K.A."/>
            <person name="Miller J.D."/>
            <person name="Mondo S.J."/>
            <person name="Labutti K."/>
            <person name="Lipzen A."/>
            <person name="Dockter R."/>
            <person name="Kennedy M."/>
            <person name="Grigoriev I.V."/>
            <person name="Spatafora J.W."/>
        </authorList>
    </citation>
    <scope>NUCLEOTIDE SEQUENCE [LARGE SCALE GENOMIC DNA]</scope>
    <source>
        <strain evidence="1 2">CBS 120377</strain>
    </source>
</reference>
<dbReference type="Proteomes" id="UP000070700">
    <property type="component" value="Unassembled WGS sequence"/>
</dbReference>
<evidence type="ECO:0000313" key="2">
    <source>
        <dbReference type="Proteomes" id="UP000070700"/>
    </source>
</evidence>
<sequence>MPRRAPDNDWTPSSRIKTKIAGHKIITRSSGKVTKATKPSKITKPKTTTEKVAEMVAKAAKPVKAKPKKTTKKVAKKVEAVKPVKAQPKTMAERFAEWKANPTIPKFSAVRNIKVVGARMEA</sequence>
<dbReference type="GeneID" id="28823018"/>
<proteinExistence type="predicted"/>
<name>A0A194WZQ6_MOLSC</name>
<organism evidence="1 2">
    <name type="scientific">Mollisia scopiformis</name>
    <name type="common">Conifer needle endophyte fungus</name>
    <name type="synonym">Phialocephala scopiformis</name>
    <dbReference type="NCBI Taxonomy" id="149040"/>
    <lineage>
        <taxon>Eukaryota</taxon>
        <taxon>Fungi</taxon>
        <taxon>Dikarya</taxon>
        <taxon>Ascomycota</taxon>
        <taxon>Pezizomycotina</taxon>
        <taxon>Leotiomycetes</taxon>
        <taxon>Helotiales</taxon>
        <taxon>Mollisiaceae</taxon>
        <taxon>Mollisia</taxon>
    </lineage>
</organism>